<name>A0A370GDA9_9COXI</name>
<dbReference type="RefSeq" id="WP_114834862.1">
    <property type="nucleotide sequence ID" value="NZ_LR699114.1"/>
</dbReference>
<dbReference type="OrthoDB" id="5659989at2"/>
<comment type="caution">
    <text evidence="1">The sequence shown here is derived from an EMBL/GenBank/DDBJ whole genome shotgun (WGS) entry which is preliminary data.</text>
</comment>
<dbReference type="NCBIfam" id="NF038220">
    <property type="entry name" value="IcmT_TraK"/>
    <property type="match status" value="1"/>
</dbReference>
<dbReference type="AlphaFoldDB" id="A0A370GDA9"/>
<organism evidence="1 2">
    <name type="scientific">Aquicella lusitana</name>
    <dbReference type="NCBI Taxonomy" id="254246"/>
    <lineage>
        <taxon>Bacteria</taxon>
        <taxon>Pseudomonadati</taxon>
        <taxon>Pseudomonadota</taxon>
        <taxon>Gammaproteobacteria</taxon>
        <taxon>Legionellales</taxon>
        <taxon>Coxiellaceae</taxon>
        <taxon>Aquicella</taxon>
    </lineage>
</organism>
<dbReference type="InterPro" id="IPR047756">
    <property type="entry name" value="IcmT-like"/>
</dbReference>
<protein>
    <submittedName>
        <fullName evidence="1">Intracellular multiplication protein IcmT</fullName>
    </submittedName>
</protein>
<proteinExistence type="predicted"/>
<keyword evidence="2" id="KW-1185">Reference proteome</keyword>
<evidence type="ECO:0000313" key="2">
    <source>
        <dbReference type="Proteomes" id="UP000254720"/>
    </source>
</evidence>
<evidence type="ECO:0000313" key="1">
    <source>
        <dbReference type="EMBL" id="RDI41691.1"/>
    </source>
</evidence>
<accession>A0A370GDA9</accession>
<dbReference type="EMBL" id="QQAX01000018">
    <property type="protein sequence ID" value="RDI41691.1"/>
    <property type="molecule type" value="Genomic_DNA"/>
</dbReference>
<gene>
    <name evidence="1" type="ORF">C8D86_11814</name>
</gene>
<reference evidence="1 2" key="1">
    <citation type="submission" date="2018-07" db="EMBL/GenBank/DDBJ databases">
        <title>Genomic Encyclopedia of Type Strains, Phase IV (KMG-IV): sequencing the most valuable type-strain genomes for metagenomic binning, comparative biology and taxonomic classification.</title>
        <authorList>
            <person name="Goeker M."/>
        </authorList>
    </citation>
    <scope>NUCLEOTIDE SEQUENCE [LARGE SCALE GENOMIC DNA]</scope>
    <source>
        <strain evidence="1 2">DSM 16500</strain>
    </source>
</reference>
<dbReference type="Proteomes" id="UP000254720">
    <property type="component" value="Unassembled WGS sequence"/>
</dbReference>
<sequence>MAHWRDSARNVRFFFIDFRATFPLLILIFHIRLWTFIFAIVATLFFTLLDRYGFTPIVFLRWLRSYVAGPRKIAHPWWRN</sequence>